<dbReference type="STRING" id="379508.A5E7Y1"/>
<protein>
    <recommendedName>
        <fullName evidence="5">Vps72/YL1 C-terminal domain-containing protein</fullName>
    </recommendedName>
</protein>
<keyword evidence="4" id="KW-0539">Nucleus</keyword>
<dbReference type="FunCoup" id="A5E7Y1">
    <property type="interactions" value="55"/>
</dbReference>
<dbReference type="EMBL" id="CH981534">
    <property type="protein sequence ID" value="EDK47539.1"/>
    <property type="molecule type" value="Genomic_DNA"/>
</dbReference>
<dbReference type="KEGG" id="lel:PVL30_004473"/>
<accession>A5E7Y1</accession>
<dbReference type="eggNOG" id="KOG4137">
    <property type="taxonomic scope" value="Eukaryota"/>
</dbReference>
<dbReference type="GeneID" id="5230211"/>
<comment type="subcellular location">
    <subcellularLocation>
        <location evidence="1">Nucleus</location>
    </subcellularLocation>
</comment>
<dbReference type="GO" id="GO:0006338">
    <property type="term" value="P:chromatin remodeling"/>
    <property type="evidence" value="ECO:0007669"/>
    <property type="project" value="EnsemblFungi"/>
</dbReference>
<dbReference type="PANTHER" id="PTHR31200:SF1">
    <property type="entry name" value="INO80 COMPLEX SUBUNIT C"/>
    <property type="match status" value="1"/>
</dbReference>
<dbReference type="Proteomes" id="UP000001996">
    <property type="component" value="Unassembled WGS sequence"/>
</dbReference>
<dbReference type="GO" id="GO:0031011">
    <property type="term" value="C:Ino80 complex"/>
    <property type="evidence" value="ECO:0007669"/>
    <property type="project" value="EnsemblFungi"/>
</dbReference>
<reference evidence="6 7" key="1">
    <citation type="journal article" date="2009" name="Nature">
        <title>Evolution of pathogenicity and sexual reproduction in eight Candida genomes.</title>
        <authorList>
            <person name="Butler G."/>
            <person name="Rasmussen M.D."/>
            <person name="Lin M.F."/>
            <person name="Santos M.A."/>
            <person name="Sakthikumar S."/>
            <person name="Munro C.A."/>
            <person name="Rheinbay E."/>
            <person name="Grabherr M."/>
            <person name="Forche A."/>
            <person name="Reedy J.L."/>
            <person name="Agrafioti I."/>
            <person name="Arnaud M.B."/>
            <person name="Bates S."/>
            <person name="Brown A.J."/>
            <person name="Brunke S."/>
            <person name="Costanzo M.C."/>
            <person name="Fitzpatrick D.A."/>
            <person name="de Groot P.W."/>
            <person name="Harris D."/>
            <person name="Hoyer L.L."/>
            <person name="Hube B."/>
            <person name="Klis F.M."/>
            <person name="Kodira C."/>
            <person name="Lennard N."/>
            <person name="Logue M.E."/>
            <person name="Martin R."/>
            <person name="Neiman A.M."/>
            <person name="Nikolaou E."/>
            <person name="Quail M.A."/>
            <person name="Quinn J."/>
            <person name="Santos M.C."/>
            <person name="Schmitzberger F.F."/>
            <person name="Sherlock G."/>
            <person name="Shah P."/>
            <person name="Silverstein K.A."/>
            <person name="Skrzypek M.S."/>
            <person name="Soll D."/>
            <person name="Staggs R."/>
            <person name="Stansfield I."/>
            <person name="Stumpf M.P."/>
            <person name="Sudbery P.E."/>
            <person name="Srikantha T."/>
            <person name="Zeng Q."/>
            <person name="Berman J."/>
            <person name="Berriman M."/>
            <person name="Heitman J."/>
            <person name="Gow N.A."/>
            <person name="Lorenz M.C."/>
            <person name="Birren B.W."/>
            <person name="Kellis M."/>
            <person name="Cuomo C.A."/>
        </authorList>
    </citation>
    <scope>NUCLEOTIDE SEQUENCE [LARGE SCALE GENOMIC DNA]</scope>
    <source>
        <strain evidence="7">ATCC 11503 / BCRC 21390 / CBS 2605 / JCM 1781 / NBRC 1676 / NRRL YB-4239</strain>
    </source>
</reference>
<proteinExistence type="predicted"/>
<evidence type="ECO:0000259" key="5">
    <source>
        <dbReference type="SMART" id="SM00993"/>
    </source>
</evidence>
<dbReference type="Pfam" id="PF08265">
    <property type="entry name" value="YL1_C"/>
    <property type="match status" value="1"/>
</dbReference>
<dbReference type="OrthoDB" id="49520at2759"/>
<evidence type="ECO:0000256" key="4">
    <source>
        <dbReference type="ARBA" id="ARBA00023242"/>
    </source>
</evidence>
<dbReference type="SMART" id="SM00993">
    <property type="entry name" value="YL1_C"/>
    <property type="match status" value="1"/>
</dbReference>
<dbReference type="InParanoid" id="A5E7Y1"/>
<dbReference type="InterPro" id="IPR029525">
    <property type="entry name" value="INO80C/Ies6"/>
</dbReference>
<dbReference type="InterPro" id="IPR013272">
    <property type="entry name" value="Vps72/YL1_C"/>
</dbReference>
<keyword evidence="7" id="KW-1185">Reference proteome</keyword>
<gene>
    <name evidence="6" type="ORF">LELG_05720</name>
</gene>
<evidence type="ECO:0000256" key="3">
    <source>
        <dbReference type="ARBA" id="ARBA00023163"/>
    </source>
</evidence>
<dbReference type="HOGENOM" id="CLU_071116_2_1_1"/>
<feature type="domain" description="Vps72/YL1 C-terminal" evidence="5">
    <location>
        <begin position="77"/>
        <end position="106"/>
    </location>
</feature>
<dbReference type="AlphaFoldDB" id="A5E7Y1"/>
<dbReference type="OMA" id="LPTHMKF"/>
<evidence type="ECO:0000256" key="1">
    <source>
        <dbReference type="ARBA" id="ARBA00004123"/>
    </source>
</evidence>
<sequence length="129" mass="14717">MSAQASLELHALLEVTTKPHSFKQNPHRKSVGSRRYKPARQLIADEIRYIQSKPNLPTDKPTYLSVTAPPSLLPKKHYCDITGLEGKYKNPANQLRFHNVEIYQEVIKNIQPGVDQNYLELRGANVILK</sequence>
<keyword evidence="3" id="KW-0804">Transcription</keyword>
<organism evidence="6 7">
    <name type="scientific">Lodderomyces elongisporus (strain ATCC 11503 / CBS 2605 / JCM 1781 / NBRC 1676 / NRRL YB-4239)</name>
    <name type="common">Yeast</name>
    <name type="synonym">Saccharomyces elongisporus</name>
    <dbReference type="NCBI Taxonomy" id="379508"/>
    <lineage>
        <taxon>Eukaryota</taxon>
        <taxon>Fungi</taxon>
        <taxon>Dikarya</taxon>
        <taxon>Ascomycota</taxon>
        <taxon>Saccharomycotina</taxon>
        <taxon>Pichiomycetes</taxon>
        <taxon>Debaryomycetaceae</taxon>
        <taxon>Candida/Lodderomyces clade</taxon>
        <taxon>Lodderomyces</taxon>
    </lineage>
</organism>
<keyword evidence="2" id="KW-0805">Transcription regulation</keyword>
<dbReference type="PANTHER" id="PTHR31200">
    <property type="entry name" value="INO80 COMPLEX SUBUNIT C"/>
    <property type="match status" value="1"/>
</dbReference>
<dbReference type="VEuPathDB" id="FungiDB:LELG_05720"/>
<evidence type="ECO:0000313" key="6">
    <source>
        <dbReference type="EMBL" id="EDK47539.1"/>
    </source>
</evidence>
<evidence type="ECO:0000256" key="2">
    <source>
        <dbReference type="ARBA" id="ARBA00023015"/>
    </source>
</evidence>
<dbReference type="GO" id="GO:0034080">
    <property type="term" value="P:CENP-A containing chromatin assembly"/>
    <property type="evidence" value="ECO:0007669"/>
    <property type="project" value="EnsemblFungi"/>
</dbReference>
<name>A5E7Y1_LODEL</name>
<evidence type="ECO:0000313" key="7">
    <source>
        <dbReference type="Proteomes" id="UP000001996"/>
    </source>
</evidence>